<name>A0A0V1B0V1_TRISP</name>
<comment type="caution">
    <text evidence="1">The sequence shown here is derived from an EMBL/GenBank/DDBJ whole genome shotgun (WGS) entry which is preliminary data.</text>
</comment>
<reference evidence="1 2" key="1">
    <citation type="submission" date="2015-01" db="EMBL/GenBank/DDBJ databases">
        <title>Evolution of Trichinella species and genotypes.</title>
        <authorList>
            <person name="Korhonen P.K."/>
            <person name="Edoardo P."/>
            <person name="Giuseppe L.R."/>
            <person name="Gasser R.B."/>
        </authorList>
    </citation>
    <scope>NUCLEOTIDE SEQUENCE [LARGE SCALE GENOMIC DNA]</scope>
    <source>
        <strain evidence="1">ISS3</strain>
    </source>
</reference>
<dbReference type="EMBL" id="JYDH01000137">
    <property type="protein sequence ID" value="KRY30586.1"/>
    <property type="molecule type" value="Genomic_DNA"/>
</dbReference>
<proteinExistence type="predicted"/>
<dbReference type="InParanoid" id="A0A0V1B0V1"/>
<gene>
    <name evidence="1" type="ORF">T01_189</name>
</gene>
<organism evidence="1 2">
    <name type="scientific">Trichinella spiralis</name>
    <name type="common">Trichina worm</name>
    <dbReference type="NCBI Taxonomy" id="6334"/>
    <lineage>
        <taxon>Eukaryota</taxon>
        <taxon>Metazoa</taxon>
        <taxon>Ecdysozoa</taxon>
        <taxon>Nematoda</taxon>
        <taxon>Enoplea</taxon>
        <taxon>Dorylaimia</taxon>
        <taxon>Trichinellida</taxon>
        <taxon>Trichinellidae</taxon>
        <taxon>Trichinella</taxon>
    </lineage>
</organism>
<evidence type="ECO:0000313" key="2">
    <source>
        <dbReference type="Proteomes" id="UP000054776"/>
    </source>
</evidence>
<keyword evidence="2" id="KW-1185">Reference proteome</keyword>
<evidence type="ECO:0000313" key="1">
    <source>
        <dbReference type="EMBL" id="KRY30586.1"/>
    </source>
</evidence>
<dbReference type="Proteomes" id="UP000054776">
    <property type="component" value="Unassembled WGS sequence"/>
</dbReference>
<protein>
    <submittedName>
        <fullName evidence="1">Uncharacterized protein</fullName>
    </submittedName>
</protein>
<accession>A0A0V1B0V1</accession>
<dbReference type="AlphaFoldDB" id="A0A0V1B0V1"/>
<sequence length="110" mass="12371">MKQLFVVELAFQTLVYSSNDIVQTNKSSQAHPSTNNCVFNIKKYWNKMGDVNRGFQAQPSVALNLVKQQSCIEKFSTIVTNVGEKAKKMCLAGKQAGRQRREAGKREAIF</sequence>